<dbReference type="InterPro" id="IPR005151">
    <property type="entry name" value="Tail-specific_protease"/>
</dbReference>
<dbReference type="SUPFAM" id="SSF52096">
    <property type="entry name" value="ClpP/crotonase"/>
    <property type="match status" value="1"/>
</dbReference>
<dbReference type="GO" id="GO:0008236">
    <property type="term" value="F:serine-type peptidase activity"/>
    <property type="evidence" value="ECO:0007669"/>
    <property type="project" value="InterPro"/>
</dbReference>
<evidence type="ECO:0000313" key="3">
    <source>
        <dbReference type="EMBL" id="SCB05490.1"/>
    </source>
</evidence>
<dbReference type="InterPro" id="IPR029045">
    <property type="entry name" value="ClpP/crotonase-like_dom_sf"/>
</dbReference>
<sequence>MIATMLAAALALAPTDAALAQADLQFAAARIAADHPGLAPGVDPALAAQAQQAASAAQAQARRIVDRAGYTRVMRAYVAAFGDPHVAIDLASPDTSSAAQPAADTAAQGAFERLTPAAWKLTLPTFYAGDPGFDSTMSAIAAAADALQQHTPALLVLDLRGNGGGAAAPGDAVLTAIWGEQALPALGHRRASASLWRVSAGVIENLQARRTRIAARYPQELPGFDRLLDGLRAAQRQGQALYRDPLPTATAGTPPRGGPARIVAITNGACISACLDFMDRLLEGPGVEQVGQPTGADTLYTEVESVQLPSGRATLLLPMQRLQGRQRGALQPYAPRVRLDDTAAVNAWLRREVAAVSLPAGTTP</sequence>
<accession>A0A1C3TQS3</accession>
<dbReference type="Proteomes" id="UP000093071">
    <property type="component" value="Chromosome I"/>
</dbReference>
<dbReference type="RefSeq" id="WP_153476834.1">
    <property type="nucleotide sequence ID" value="NZ_LT604072.1"/>
</dbReference>
<dbReference type="Gene3D" id="3.90.226.10">
    <property type="entry name" value="2-enoyl-CoA Hydratase, Chain A, domain 1"/>
    <property type="match status" value="1"/>
</dbReference>
<dbReference type="PATRIC" id="fig|1261556.5.peg.2891"/>
<evidence type="ECO:0000256" key="1">
    <source>
        <dbReference type="SAM" id="SignalP"/>
    </source>
</evidence>
<feature type="domain" description="Tail specific protease" evidence="2">
    <location>
        <begin position="123"/>
        <end position="309"/>
    </location>
</feature>
<evidence type="ECO:0000313" key="4">
    <source>
        <dbReference type="Proteomes" id="UP000093071"/>
    </source>
</evidence>
<name>A0A1C3TQS3_XANCT</name>
<feature type="chain" id="PRO_5008682228" evidence="1">
    <location>
        <begin position="21"/>
        <end position="364"/>
    </location>
</feature>
<organism evidence="3 4">
    <name type="scientific">Xanthomonas translucens pv. translucens DSM 18974</name>
    <dbReference type="NCBI Taxonomy" id="1261556"/>
    <lineage>
        <taxon>Bacteria</taxon>
        <taxon>Pseudomonadati</taxon>
        <taxon>Pseudomonadota</taxon>
        <taxon>Gammaproteobacteria</taxon>
        <taxon>Lysobacterales</taxon>
        <taxon>Lysobacteraceae</taxon>
        <taxon>Xanthomonas</taxon>
        <taxon>Xanthomonas translucens group</taxon>
    </lineage>
</organism>
<dbReference type="AlphaFoldDB" id="A0A1C3TQS3"/>
<gene>
    <name evidence="3" type="ORF">BN444_02984</name>
</gene>
<keyword evidence="1" id="KW-0732">Signal</keyword>
<protein>
    <submittedName>
        <fullName evidence="3">Conserved hypothetical secreted protein</fullName>
    </submittedName>
</protein>
<reference evidence="4" key="1">
    <citation type="submission" date="2016-07" db="EMBL/GenBank/DDBJ databases">
        <authorList>
            <person name="Jaenicke Sebastian"/>
        </authorList>
    </citation>
    <scope>NUCLEOTIDE SEQUENCE [LARGE SCALE GENOMIC DNA]</scope>
</reference>
<dbReference type="EMBL" id="LT604072">
    <property type="protein sequence ID" value="SCB05490.1"/>
    <property type="molecule type" value="Genomic_DNA"/>
</dbReference>
<feature type="signal peptide" evidence="1">
    <location>
        <begin position="1"/>
        <end position="20"/>
    </location>
</feature>
<dbReference type="GO" id="GO:0006508">
    <property type="term" value="P:proteolysis"/>
    <property type="evidence" value="ECO:0007669"/>
    <property type="project" value="InterPro"/>
</dbReference>
<dbReference type="Pfam" id="PF03572">
    <property type="entry name" value="Peptidase_S41"/>
    <property type="match status" value="1"/>
</dbReference>
<evidence type="ECO:0000259" key="2">
    <source>
        <dbReference type="Pfam" id="PF03572"/>
    </source>
</evidence>
<proteinExistence type="predicted"/>